<dbReference type="RefSeq" id="WP_377178684.1">
    <property type="nucleotide sequence ID" value="NZ_JBHTMY010000003.1"/>
</dbReference>
<name>A0ABW3Y5Z3_9FLAO</name>
<sequence>MRKVLLVAFILCFSNSFAQSKDGFILKWLEVTSPVLQVDSVSIMTTSFEVRTTDDELIEPSEYHIDFSTAVLTLLYQDSDLPERIHVKYKRYPDFLTKTYSGIDPSIIQEKTTDLTEMYSISDKTRNAPNELFEGLKSSGSLSRSITIGNNQDAVVNSNFNLQIEGKLNEKVSLRSSITDNNIPLQEGVYTQRLRDFDRIYLEILGDHWNVKGGDLNLTKINSSFMNFNKKITGVSFGGEIEGDRGSHSFYASAGLVRGKFSTFQFTGVEGNQGPYRILGPNREQYVFILSGSETLYLNGIPLKRGENEQYIINYATGEITFTSLFTVNANMRFTLDYQLAENNYTRFITNDGYKYFSEKLSVHFDYYNETDSKNRPALQDLTDNQKEILSNAGDNPLKMASLSAVISEYSPNKVLYRKVNTLNGEIYVYSNNPEDELFEVKFSFLGNNRGDYVLERSIAAGRVFAYISPINGVKQGSYEPIFLLAAPVSLQLIDLNINYHPNKKTNVITELAASNQDLNLFSSQDDSDNQGLATKFLWDQKIIDRKWDLFSSVNYEFITKNFRTVERYRNIEFLRDWNLQNQPGLSKENQSFFTGGFRFLNENRGQITYQFQNLKLGESFKGNRNIVKTYYNFEQTHINWEGSFLTGESDLEESTFFRSYFNLQQEFGNYWAGLRSVVESNEIKEFNNILDPSSHKLFDIHGNIGVGDSAKTFVQLGYLYQKVDSVRANNLEKVNHAHYFSIEGRWSPFKRGEFNANIGYRQVLPVEMKKEETLNGRLTYNQFLWKDFVHFNFSYQTKSGVLPQQDFSYVEVEPGKGFYTWIDFNGNQIQELDEFVIASFPDEAIYIRVLLPNLNYIRSHENSLSQALNIQARSWQNQEGIKKVISHFSNQFYYLIKSNQKRGEGSVNFNPYANNEEDLLSLDNQIRNSFFFNRGLQKFSTGYIFSEGRKKNYFLIDDRDLSIRNHQFLFNHRLGTFWLFEINGEIGKTISSSELFANRNYEIENFTCRPAISYLFNNQTKFDFHYQFKKKENQQADFENLQAHNFGVSGNWANADKFNLIGSLNYIINDFEGNPNSLIGYQMLEGLKSGKNMTWSINFQKRIFTYLDVNFAYLGRKSEEIKAIHTGTVQLRASF</sequence>
<evidence type="ECO:0000313" key="3">
    <source>
        <dbReference type="Proteomes" id="UP001597201"/>
    </source>
</evidence>
<keyword evidence="1" id="KW-0732">Signal</keyword>
<dbReference type="EMBL" id="JBHTMY010000003">
    <property type="protein sequence ID" value="MFD1315988.1"/>
    <property type="molecule type" value="Genomic_DNA"/>
</dbReference>
<reference evidence="3" key="1">
    <citation type="journal article" date="2019" name="Int. J. Syst. Evol. Microbiol.">
        <title>The Global Catalogue of Microorganisms (GCM) 10K type strain sequencing project: providing services to taxonomists for standard genome sequencing and annotation.</title>
        <authorList>
            <consortium name="The Broad Institute Genomics Platform"/>
            <consortium name="The Broad Institute Genome Sequencing Center for Infectious Disease"/>
            <person name="Wu L."/>
            <person name="Ma J."/>
        </authorList>
    </citation>
    <scope>NUCLEOTIDE SEQUENCE [LARGE SCALE GENOMIC DNA]</scope>
    <source>
        <strain evidence="3">CCUG 61485</strain>
    </source>
</reference>
<gene>
    <name evidence="2" type="ORF">ACFQ39_10195</name>
</gene>
<evidence type="ECO:0000256" key="1">
    <source>
        <dbReference type="SAM" id="SignalP"/>
    </source>
</evidence>
<evidence type="ECO:0000313" key="2">
    <source>
        <dbReference type="EMBL" id="MFD1315988.1"/>
    </source>
</evidence>
<dbReference type="Proteomes" id="UP001597201">
    <property type="component" value="Unassembled WGS sequence"/>
</dbReference>
<organism evidence="2 3">
    <name type="scientific">Namhaeicola litoreus</name>
    <dbReference type="NCBI Taxonomy" id="1052145"/>
    <lineage>
        <taxon>Bacteria</taxon>
        <taxon>Pseudomonadati</taxon>
        <taxon>Bacteroidota</taxon>
        <taxon>Flavobacteriia</taxon>
        <taxon>Flavobacteriales</taxon>
        <taxon>Flavobacteriaceae</taxon>
        <taxon>Namhaeicola</taxon>
    </lineage>
</organism>
<comment type="caution">
    <text evidence="2">The sequence shown here is derived from an EMBL/GenBank/DDBJ whole genome shotgun (WGS) entry which is preliminary data.</text>
</comment>
<accession>A0ABW3Y5Z3</accession>
<feature type="signal peptide" evidence="1">
    <location>
        <begin position="1"/>
        <end position="18"/>
    </location>
</feature>
<proteinExistence type="predicted"/>
<feature type="chain" id="PRO_5045615311" evidence="1">
    <location>
        <begin position="19"/>
        <end position="1136"/>
    </location>
</feature>
<protein>
    <submittedName>
        <fullName evidence="2">Uncharacterized protein</fullName>
    </submittedName>
</protein>
<keyword evidence="3" id="KW-1185">Reference proteome</keyword>